<accession>A0AAD7W9Z0</accession>
<evidence type="ECO:0000313" key="1">
    <source>
        <dbReference type="EMBL" id="KAJ8388963.1"/>
    </source>
</evidence>
<organism evidence="1 2">
    <name type="scientific">Aldrovandia affinis</name>
    <dbReference type="NCBI Taxonomy" id="143900"/>
    <lineage>
        <taxon>Eukaryota</taxon>
        <taxon>Metazoa</taxon>
        <taxon>Chordata</taxon>
        <taxon>Craniata</taxon>
        <taxon>Vertebrata</taxon>
        <taxon>Euteleostomi</taxon>
        <taxon>Actinopterygii</taxon>
        <taxon>Neopterygii</taxon>
        <taxon>Teleostei</taxon>
        <taxon>Notacanthiformes</taxon>
        <taxon>Halosauridae</taxon>
        <taxon>Aldrovandia</taxon>
    </lineage>
</organism>
<dbReference type="Proteomes" id="UP001221898">
    <property type="component" value="Unassembled WGS sequence"/>
</dbReference>
<name>A0AAD7W9Z0_9TELE</name>
<gene>
    <name evidence="1" type="ORF">AAFF_G00125240</name>
</gene>
<proteinExistence type="predicted"/>
<dbReference type="EMBL" id="JAINUG010000188">
    <property type="protein sequence ID" value="KAJ8388963.1"/>
    <property type="molecule type" value="Genomic_DNA"/>
</dbReference>
<comment type="caution">
    <text evidence="1">The sequence shown here is derived from an EMBL/GenBank/DDBJ whole genome shotgun (WGS) entry which is preliminary data.</text>
</comment>
<evidence type="ECO:0000313" key="2">
    <source>
        <dbReference type="Proteomes" id="UP001221898"/>
    </source>
</evidence>
<keyword evidence="2" id="KW-1185">Reference proteome</keyword>
<dbReference type="AlphaFoldDB" id="A0AAD7W9Z0"/>
<protein>
    <submittedName>
        <fullName evidence="1">Uncharacterized protein</fullName>
    </submittedName>
</protein>
<sequence length="114" mass="12744">MQTVGLIHTLEQCLNRMQTVGLIHTLEQCLNRMQTVGLIHTLEQDEDPFVHTADRVAVLTELETSAVEVELTARAPGGYLCRVFSVQHPAPAPRSRNNASLRDGWRREVRSVGV</sequence>
<reference evidence="1" key="1">
    <citation type="journal article" date="2023" name="Science">
        <title>Genome structures resolve the early diversification of teleost fishes.</title>
        <authorList>
            <person name="Parey E."/>
            <person name="Louis A."/>
            <person name="Montfort J."/>
            <person name="Bouchez O."/>
            <person name="Roques C."/>
            <person name="Iampietro C."/>
            <person name="Lluch J."/>
            <person name="Castinel A."/>
            <person name="Donnadieu C."/>
            <person name="Desvignes T."/>
            <person name="Floi Bucao C."/>
            <person name="Jouanno E."/>
            <person name="Wen M."/>
            <person name="Mejri S."/>
            <person name="Dirks R."/>
            <person name="Jansen H."/>
            <person name="Henkel C."/>
            <person name="Chen W.J."/>
            <person name="Zahm M."/>
            <person name="Cabau C."/>
            <person name="Klopp C."/>
            <person name="Thompson A.W."/>
            <person name="Robinson-Rechavi M."/>
            <person name="Braasch I."/>
            <person name="Lecointre G."/>
            <person name="Bobe J."/>
            <person name="Postlethwait J.H."/>
            <person name="Berthelot C."/>
            <person name="Roest Crollius H."/>
            <person name="Guiguen Y."/>
        </authorList>
    </citation>
    <scope>NUCLEOTIDE SEQUENCE</scope>
    <source>
        <strain evidence="1">NC1722</strain>
    </source>
</reference>